<sequence length="167" mass="19193">MLLYTDIISGDELISDAFKMVEVDDIVYEVDSYMVESKNGEVDIGANPSAEGGDEELEDGVERVDIIENSFRLQQTTFDKKSYTVYIRDYMKRIVAELEKSNPERVEPFKKAAATYVKKVLGNFKDYDFFTGEQVVPEGMAVLRNYREDGITPYYIFFKDGLKEVKL</sequence>
<dbReference type="PANTHER" id="PTHR11991:SF0">
    <property type="entry name" value="TRANSLATIONALLY-CONTROLLED TUMOR PROTEIN"/>
    <property type="match status" value="1"/>
</dbReference>
<dbReference type="Proteomes" id="UP000271241">
    <property type="component" value="Unassembled WGS sequence"/>
</dbReference>
<evidence type="ECO:0000313" key="4">
    <source>
        <dbReference type="EMBL" id="RKP10464.1"/>
    </source>
</evidence>
<name>A0A4P9XVZ1_9FUNG</name>
<dbReference type="SUPFAM" id="SSF51316">
    <property type="entry name" value="Mss4-like"/>
    <property type="match status" value="1"/>
</dbReference>
<dbReference type="InterPro" id="IPR011323">
    <property type="entry name" value="Mss4/transl-control_tumour"/>
</dbReference>
<dbReference type="GO" id="GO:0005509">
    <property type="term" value="F:calcium ion binding"/>
    <property type="evidence" value="ECO:0007669"/>
    <property type="project" value="TreeGrafter"/>
</dbReference>
<organism evidence="4 5">
    <name type="scientific">Thamnocephalis sphaerospora</name>
    <dbReference type="NCBI Taxonomy" id="78915"/>
    <lineage>
        <taxon>Eukaryota</taxon>
        <taxon>Fungi</taxon>
        <taxon>Fungi incertae sedis</taxon>
        <taxon>Zoopagomycota</taxon>
        <taxon>Zoopagomycotina</taxon>
        <taxon>Zoopagomycetes</taxon>
        <taxon>Zoopagales</taxon>
        <taxon>Sigmoideomycetaceae</taxon>
        <taxon>Thamnocephalis</taxon>
    </lineage>
</organism>
<accession>A0A4P9XVZ1</accession>
<dbReference type="Pfam" id="PF00838">
    <property type="entry name" value="TCTP"/>
    <property type="match status" value="1"/>
</dbReference>
<keyword evidence="5" id="KW-1185">Reference proteome</keyword>
<dbReference type="GO" id="GO:0005737">
    <property type="term" value="C:cytoplasm"/>
    <property type="evidence" value="ECO:0007669"/>
    <property type="project" value="TreeGrafter"/>
</dbReference>
<evidence type="ECO:0000256" key="1">
    <source>
        <dbReference type="ARBA" id="ARBA00014759"/>
    </source>
</evidence>
<reference evidence="5" key="1">
    <citation type="journal article" date="2018" name="Nat. Microbiol.">
        <title>Leveraging single-cell genomics to expand the fungal tree of life.</title>
        <authorList>
            <person name="Ahrendt S.R."/>
            <person name="Quandt C.A."/>
            <person name="Ciobanu D."/>
            <person name="Clum A."/>
            <person name="Salamov A."/>
            <person name="Andreopoulos B."/>
            <person name="Cheng J.F."/>
            <person name="Woyke T."/>
            <person name="Pelin A."/>
            <person name="Henrissat B."/>
            <person name="Reynolds N.K."/>
            <person name="Benny G.L."/>
            <person name="Smith M.E."/>
            <person name="James T.Y."/>
            <person name="Grigoriev I.V."/>
        </authorList>
    </citation>
    <scope>NUCLEOTIDE SEQUENCE [LARGE SCALE GENOMIC DNA]</scope>
    <source>
        <strain evidence="5">RSA 1356</strain>
    </source>
</reference>
<evidence type="ECO:0000256" key="2">
    <source>
        <dbReference type="PROSITE-ProRule" id="PRU01133"/>
    </source>
</evidence>
<evidence type="ECO:0000259" key="3">
    <source>
        <dbReference type="PROSITE" id="PS51797"/>
    </source>
</evidence>
<dbReference type="PROSITE" id="PS01002">
    <property type="entry name" value="TCTP_1"/>
    <property type="match status" value="1"/>
</dbReference>
<dbReference type="PRINTS" id="PR01653">
    <property type="entry name" value="TCTPROTEIN"/>
</dbReference>
<dbReference type="OrthoDB" id="10248936at2759"/>
<dbReference type="InterPro" id="IPR018105">
    <property type="entry name" value="Translational_control_tumour_p"/>
</dbReference>
<protein>
    <recommendedName>
        <fullName evidence="1">Translationally-controlled tumor protein homolog</fullName>
    </recommendedName>
</protein>
<dbReference type="EMBL" id="KZ992451">
    <property type="protein sequence ID" value="RKP10464.1"/>
    <property type="molecule type" value="Genomic_DNA"/>
</dbReference>
<dbReference type="Gene3D" id="2.170.150.10">
    <property type="entry name" value="Metal Binding Protein, Guanine Nucleotide Exchange Factor, Chain A"/>
    <property type="match status" value="1"/>
</dbReference>
<feature type="domain" description="TCTP" evidence="3">
    <location>
        <begin position="1"/>
        <end position="167"/>
    </location>
</feature>
<proteinExistence type="inferred from homology"/>
<dbReference type="PROSITE" id="PS51797">
    <property type="entry name" value="TCTP_3"/>
    <property type="match status" value="1"/>
</dbReference>
<gene>
    <name evidence="4" type="ORF">THASP1DRAFT_12797</name>
</gene>
<dbReference type="PANTHER" id="PTHR11991">
    <property type="entry name" value="TRANSLATIONALLY CONTROLLED TUMOR PROTEIN-RELATED"/>
    <property type="match status" value="1"/>
</dbReference>
<comment type="similarity">
    <text evidence="2">Belongs to the TCTP family.</text>
</comment>
<dbReference type="AlphaFoldDB" id="A0A4P9XVZ1"/>
<dbReference type="InterPro" id="IPR011057">
    <property type="entry name" value="Mss4-like_sf"/>
</dbReference>
<dbReference type="FunFam" id="2.170.150.10:FF:000002">
    <property type="entry name" value="Translationally-controlled tumor protein homolog"/>
    <property type="match status" value="1"/>
</dbReference>
<dbReference type="InterPro" id="IPR018103">
    <property type="entry name" value="Translation_control_tumour_CS"/>
</dbReference>
<evidence type="ECO:0000313" key="5">
    <source>
        <dbReference type="Proteomes" id="UP000271241"/>
    </source>
</evidence>
<dbReference type="InterPro" id="IPR034737">
    <property type="entry name" value="TCTP"/>
</dbReference>
<dbReference type="STRING" id="78915.A0A4P9XVZ1"/>